<evidence type="ECO:0000313" key="1">
    <source>
        <dbReference type="EMBL" id="KAI8440076.1"/>
    </source>
</evidence>
<dbReference type="EMBL" id="CM046102">
    <property type="protein sequence ID" value="KAI8440076.1"/>
    <property type="molecule type" value="Genomic_DNA"/>
</dbReference>
<keyword evidence="2" id="KW-1185">Reference proteome</keyword>
<name>A0ACC0KV74_CHOFU</name>
<dbReference type="Proteomes" id="UP001064048">
    <property type="component" value="Chromosome 2"/>
</dbReference>
<protein>
    <submittedName>
        <fullName evidence="1">Uncharacterized protein</fullName>
    </submittedName>
</protein>
<gene>
    <name evidence="1" type="ORF">MSG28_001499</name>
</gene>
<proteinExistence type="predicted"/>
<organism evidence="1 2">
    <name type="scientific">Choristoneura fumiferana</name>
    <name type="common">Spruce budworm moth</name>
    <name type="synonym">Archips fumiferana</name>
    <dbReference type="NCBI Taxonomy" id="7141"/>
    <lineage>
        <taxon>Eukaryota</taxon>
        <taxon>Metazoa</taxon>
        <taxon>Ecdysozoa</taxon>
        <taxon>Arthropoda</taxon>
        <taxon>Hexapoda</taxon>
        <taxon>Insecta</taxon>
        <taxon>Pterygota</taxon>
        <taxon>Neoptera</taxon>
        <taxon>Endopterygota</taxon>
        <taxon>Lepidoptera</taxon>
        <taxon>Glossata</taxon>
        <taxon>Ditrysia</taxon>
        <taxon>Tortricoidea</taxon>
        <taxon>Tortricidae</taxon>
        <taxon>Tortricinae</taxon>
        <taxon>Choristoneura</taxon>
    </lineage>
</organism>
<comment type="caution">
    <text evidence="1">The sequence shown here is derived from an EMBL/GenBank/DDBJ whole genome shotgun (WGS) entry which is preliminary data.</text>
</comment>
<reference evidence="1 2" key="1">
    <citation type="journal article" date="2022" name="Genome Biol. Evol.">
        <title>The Spruce Budworm Genome: Reconstructing the Evolutionary History of Antifreeze Proteins.</title>
        <authorList>
            <person name="Beliveau C."/>
            <person name="Gagne P."/>
            <person name="Picq S."/>
            <person name="Vernygora O."/>
            <person name="Keeling C.I."/>
            <person name="Pinkney K."/>
            <person name="Doucet D."/>
            <person name="Wen F."/>
            <person name="Johnston J.S."/>
            <person name="Maaroufi H."/>
            <person name="Boyle B."/>
            <person name="Laroche J."/>
            <person name="Dewar K."/>
            <person name="Juretic N."/>
            <person name="Blackburn G."/>
            <person name="Nisole A."/>
            <person name="Brunet B."/>
            <person name="Brandao M."/>
            <person name="Lumley L."/>
            <person name="Duan J."/>
            <person name="Quan G."/>
            <person name="Lucarotti C.J."/>
            <person name="Roe A.D."/>
            <person name="Sperling F.A.H."/>
            <person name="Levesque R.C."/>
            <person name="Cusson M."/>
        </authorList>
    </citation>
    <scope>NUCLEOTIDE SEQUENCE [LARGE SCALE GENOMIC DNA]</scope>
    <source>
        <strain evidence="1">Glfc:IPQL:Cfum</strain>
    </source>
</reference>
<sequence length="283" mass="32576">MASSRLQSTARQLSKTFKKKGRFEIGIANELPPAYKKFWREWKVLKPAAVHFVPQEGKWRRDELTGETLPIQNVHIPLKHPAEINDGIWGGEAVVKGFQKRDPYKRRVPHFWVPVLKRTVVKSEVLNTHLSVTVTDRTIRLINDHYGFDHYLLKTPACDLVSMLALKLKKHILTELVNGCPRYAHDPKKQAEIYEEYKTYLSSYTPEEIEWYGLTWYEALCKVAKQKEAANRPMPLKSVYRKNLVEKLKAAGIDGSPASAEDISNTTSWLSKMNLFGKKDEQA</sequence>
<evidence type="ECO:0000313" key="2">
    <source>
        <dbReference type="Proteomes" id="UP001064048"/>
    </source>
</evidence>
<accession>A0ACC0KV74</accession>